<dbReference type="OrthoDB" id="465343at2"/>
<dbReference type="InterPro" id="IPR016780">
    <property type="entry name" value="UCP020893"/>
</dbReference>
<organism evidence="1 2">
    <name type="scientific">Prochlorococcus marinus str. MIT 9201</name>
    <dbReference type="NCBI Taxonomy" id="93057"/>
    <lineage>
        <taxon>Bacteria</taxon>
        <taxon>Bacillati</taxon>
        <taxon>Cyanobacteriota</taxon>
        <taxon>Cyanophyceae</taxon>
        <taxon>Synechococcales</taxon>
        <taxon>Prochlorococcaceae</taxon>
        <taxon>Prochlorococcus</taxon>
    </lineage>
</organism>
<protein>
    <submittedName>
        <fullName evidence="1">Uncharacterized protein</fullName>
    </submittedName>
</protein>
<dbReference type="EMBL" id="JNAL01000007">
    <property type="protein sequence ID" value="KGF96632.1"/>
    <property type="molecule type" value="Genomic_DNA"/>
</dbReference>
<evidence type="ECO:0000313" key="1">
    <source>
        <dbReference type="EMBL" id="KGF96632.1"/>
    </source>
</evidence>
<dbReference type="PIRSF" id="PIRSF020893">
    <property type="entry name" value="UCP020893"/>
    <property type="match status" value="1"/>
</dbReference>
<proteinExistence type="predicted"/>
<evidence type="ECO:0000313" key="2">
    <source>
        <dbReference type="Proteomes" id="UP000030355"/>
    </source>
</evidence>
<dbReference type="Proteomes" id="UP000030355">
    <property type="component" value="Unassembled WGS sequence"/>
</dbReference>
<reference evidence="2" key="1">
    <citation type="journal article" date="2014" name="Sci. Data">
        <title>Genomes of diverse isolates of the marine cyanobacterium Prochlorococcus.</title>
        <authorList>
            <person name="Biller S."/>
            <person name="Berube P."/>
            <person name="Thompson J."/>
            <person name="Kelly L."/>
            <person name="Roggensack S."/>
            <person name="Awad L."/>
            <person name="Roache-Johnson K."/>
            <person name="Ding H."/>
            <person name="Giovannoni S.J."/>
            <person name="Moore L.R."/>
            <person name="Chisholm S.W."/>
        </authorList>
    </citation>
    <scope>NUCLEOTIDE SEQUENCE [LARGE SCALE GENOMIC DNA]</scope>
    <source>
        <strain evidence="2">MIT 9201</strain>
    </source>
</reference>
<accession>A0A0A2A431</accession>
<dbReference type="STRING" id="93057.EU95_0517"/>
<sequence>MTKKTINLKEASFTQAINISAQWCKEWEEDLLSDEVLADRISELIKTKIGLRGFFAYALSDKECFLLDKLPFSLIFKLNEGGEAVVEIVVKNLIMSSAQIIIHRRKNNHEYEMTSEKISDRCKEILRLLETKCVTKTVNQVLQDLDNMGNSFDNSIKYDSEQKAFIRKQILDIAQ</sequence>
<dbReference type="eggNOG" id="ENOG50314QQ">
    <property type="taxonomic scope" value="Bacteria"/>
</dbReference>
<comment type="caution">
    <text evidence="1">The sequence shown here is derived from an EMBL/GenBank/DDBJ whole genome shotgun (WGS) entry which is preliminary data.</text>
</comment>
<dbReference type="RefSeq" id="WP_032521692.1">
    <property type="nucleotide sequence ID" value="NZ_CP138977.1"/>
</dbReference>
<name>A0A0A2A431_PROMR</name>
<gene>
    <name evidence="1" type="ORF">EU95_0517</name>
</gene>
<dbReference type="AlphaFoldDB" id="A0A0A2A431"/>